<gene>
    <name evidence="2" type="ORF">PIB30_008944</name>
</gene>
<evidence type="ECO:0000313" key="3">
    <source>
        <dbReference type="Proteomes" id="UP001341840"/>
    </source>
</evidence>
<keyword evidence="3" id="KW-1185">Reference proteome</keyword>
<proteinExistence type="predicted"/>
<protein>
    <submittedName>
        <fullName evidence="2">Uncharacterized protein</fullName>
    </submittedName>
</protein>
<organism evidence="2 3">
    <name type="scientific">Stylosanthes scabra</name>
    <dbReference type="NCBI Taxonomy" id="79078"/>
    <lineage>
        <taxon>Eukaryota</taxon>
        <taxon>Viridiplantae</taxon>
        <taxon>Streptophyta</taxon>
        <taxon>Embryophyta</taxon>
        <taxon>Tracheophyta</taxon>
        <taxon>Spermatophyta</taxon>
        <taxon>Magnoliopsida</taxon>
        <taxon>eudicotyledons</taxon>
        <taxon>Gunneridae</taxon>
        <taxon>Pentapetalae</taxon>
        <taxon>rosids</taxon>
        <taxon>fabids</taxon>
        <taxon>Fabales</taxon>
        <taxon>Fabaceae</taxon>
        <taxon>Papilionoideae</taxon>
        <taxon>50 kb inversion clade</taxon>
        <taxon>dalbergioids sensu lato</taxon>
        <taxon>Dalbergieae</taxon>
        <taxon>Pterocarpus clade</taxon>
        <taxon>Stylosanthes</taxon>
    </lineage>
</organism>
<accession>A0ABU6R6B6</accession>
<dbReference type="Proteomes" id="UP001341840">
    <property type="component" value="Unassembled WGS sequence"/>
</dbReference>
<feature type="compositionally biased region" description="Basic and acidic residues" evidence="1">
    <location>
        <begin position="519"/>
        <end position="536"/>
    </location>
</feature>
<comment type="caution">
    <text evidence="2">The sequence shown here is derived from an EMBL/GenBank/DDBJ whole genome shotgun (WGS) entry which is preliminary data.</text>
</comment>
<name>A0ABU6R6B6_9FABA</name>
<evidence type="ECO:0000256" key="1">
    <source>
        <dbReference type="SAM" id="MobiDB-lite"/>
    </source>
</evidence>
<sequence length="562" mass="62932">MNFLLDEWMDEGEIECRDMGPYRCLISFSSVEIKNRAMEDELLKSIFDEIRPHWDFCGALPRLDDRIEELKSFSTARVLMDSFQWEMIHEWVTLRVDDRIFDVFVKEWGSEVYSVQAHPNLMEELSESIQDDGGAIRLVVDVSPAYSDSGLKVADVNSKKVDVVDPLIEVIINKRLGGVLEFNCGGRNFGEENGTVGVDLMSASRMNGQWFIEGVRGGLLQSDPAVWEAYVTHNIELCIKEGVTGPVKNDLNLSLRGYDNSTTSAVEACECEDWVVHSTVLEAVPITQIVSATQLAKGTWEATASSSSGVLVCRETNLDSDAAVGEDRHSGEALYRINYEAVQWDRSVVNPSIVVAGATAEGLDAVVNREESVDFVDEEEFSDETMYLINEDNVERFVNGEILDEPSLPQGFSDETLYLINEENVGNFMNGELLKESSLPQREDAIDEVDDESVSAVPNTNDLTDLCEEGNIDSEEWESVEEDDNSAEILVAKEIRCRAGLFIGSSEEEEIHSKLVRQKKVEGKRRPDLRPKEQRQGKKPPCIQGRSFATRKLMSGTKPKLR</sequence>
<reference evidence="2 3" key="1">
    <citation type="journal article" date="2023" name="Plants (Basel)">
        <title>Bridging the Gap: Combining Genomics and Transcriptomics Approaches to Understand Stylosanthes scabra, an Orphan Legume from the Brazilian Caatinga.</title>
        <authorList>
            <person name="Ferreira-Neto J.R.C."/>
            <person name="da Silva M.D."/>
            <person name="Binneck E."/>
            <person name="de Melo N.F."/>
            <person name="da Silva R.H."/>
            <person name="de Melo A.L.T.M."/>
            <person name="Pandolfi V."/>
            <person name="Bustamante F.O."/>
            <person name="Brasileiro-Vidal A.C."/>
            <person name="Benko-Iseppon A.M."/>
        </authorList>
    </citation>
    <scope>NUCLEOTIDE SEQUENCE [LARGE SCALE GENOMIC DNA]</scope>
    <source>
        <tissue evidence="2">Leaves</tissue>
    </source>
</reference>
<dbReference type="EMBL" id="JASCZI010030228">
    <property type="protein sequence ID" value="MED6119136.1"/>
    <property type="molecule type" value="Genomic_DNA"/>
</dbReference>
<feature type="region of interest" description="Disordered" evidence="1">
    <location>
        <begin position="513"/>
        <end position="562"/>
    </location>
</feature>
<evidence type="ECO:0000313" key="2">
    <source>
        <dbReference type="EMBL" id="MED6119136.1"/>
    </source>
</evidence>